<dbReference type="GeneID" id="10026025"/>
<name>E4V159_ARTGP</name>
<protein>
    <submittedName>
        <fullName evidence="2">Uncharacterized protein</fullName>
    </submittedName>
</protein>
<evidence type="ECO:0000256" key="1">
    <source>
        <dbReference type="SAM" id="MobiDB-lite"/>
    </source>
</evidence>
<dbReference type="InParanoid" id="E4V159"/>
<reference evidence="3" key="1">
    <citation type="journal article" date="2012" name="MBio">
        <title>Comparative genome analysis of Trichophyton rubrum and related dermatophytes reveals candidate genes involved in infection.</title>
        <authorList>
            <person name="Martinez D.A."/>
            <person name="Oliver B.G."/>
            <person name="Graeser Y."/>
            <person name="Goldberg J.M."/>
            <person name="Li W."/>
            <person name="Martinez-Rossi N.M."/>
            <person name="Monod M."/>
            <person name="Shelest E."/>
            <person name="Barton R.C."/>
            <person name="Birch E."/>
            <person name="Brakhage A.A."/>
            <person name="Chen Z."/>
            <person name="Gurr S.J."/>
            <person name="Heiman D."/>
            <person name="Heitman J."/>
            <person name="Kosti I."/>
            <person name="Rossi A."/>
            <person name="Saif S."/>
            <person name="Samalova M."/>
            <person name="Saunders C.W."/>
            <person name="Shea T."/>
            <person name="Summerbell R.C."/>
            <person name="Xu J."/>
            <person name="Young S."/>
            <person name="Zeng Q."/>
            <person name="Birren B.W."/>
            <person name="Cuomo C.A."/>
            <person name="White T.C."/>
        </authorList>
    </citation>
    <scope>NUCLEOTIDE SEQUENCE [LARGE SCALE GENOMIC DNA]</scope>
    <source>
        <strain evidence="3">ATCC MYA-4604 / CBS 118893</strain>
    </source>
</reference>
<accession>E4V159</accession>
<feature type="compositionally biased region" description="Basic and acidic residues" evidence="1">
    <location>
        <begin position="78"/>
        <end position="108"/>
    </location>
</feature>
<feature type="region of interest" description="Disordered" evidence="1">
    <location>
        <begin position="73"/>
        <end position="108"/>
    </location>
</feature>
<proteinExistence type="predicted"/>
<sequence>MSKEAGIIDYICRSASHELEVIRTSPLIQERQTHTTQLFRTAKRGFACMDKTDGNTYSWNRSIARRQSETEAQMYEIARQKQADSRRTLGEKDELRSKSKSTEKTREK</sequence>
<dbReference type="Proteomes" id="UP000002669">
    <property type="component" value="Unassembled WGS sequence"/>
</dbReference>
<dbReference type="HOGENOM" id="CLU_2348199_0_0_1"/>
<dbReference type="VEuPathDB" id="FungiDB:MGYG_06774"/>
<evidence type="ECO:0000313" key="3">
    <source>
        <dbReference type="Proteomes" id="UP000002669"/>
    </source>
</evidence>
<dbReference type="AlphaFoldDB" id="E4V159"/>
<gene>
    <name evidence="2" type="ORF">MGYG_06774</name>
</gene>
<dbReference type="RefSeq" id="XP_003170782.1">
    <property type="nucleotide sequence ID" value="XM_003170734.1"/>
</dbReference>
<evidence type="ECO:0000313" key="2">
    <source>
        <dbReference type="EMBL" id="EFR03774.1"/>
    </source>
</evidence>
<keyword evidence="3" id="KW-1185">Reference proteome</keyword>
<organism evidence="3">
    <name type="scientific">Arthroderma gypseum (strain ATCC MYA-4604 / CBS 118893)</name>
    <name type="common">Microsporum gypseum</name>
    <dbReference type="NCBI Taxonomy" id="535722"/>
    <lineage>
        <taxon>Eukaryota</taxon>
        <taxon>Fungi</taxon>
        <taxon>Dikarya</taxon>
        <taxon>Ascomycota</taxon>
        <taxon>Pezizomycotina</taxon>
        <taxon>Eurotiomycetes</taxon>
        <taxon>Eurotiomycetidae</taxon>
        <taxon>Onygenales</taxon>
        <taxon>Arthrodermataceae</taxon>
        <taxon>Nannizzia</taxon>
    </lineage>
</organism>
<dbReference type="EMBL" id="DS989827">
    <property type="protein sequence ID" value="EFR03774.1"/>
    <property type="molecule type" value="Genomic_DNA"/>
</dbReference>